<name>A0AA39F013_9HYME</name>
<reference evidence="1" key="2">
    <citation type="submission" date="2023-03" db="EMBL/GenBank/DDBJ databases">
        <authorList>
            <person name="Inwood S.N."/>
            <person name="Skelly J.G."/>
            <person name="Guhlin J."/>
            <person name="Harrop T.W.R."/>
            <person name="Goldson S.G."/>
            <person name="Dearden P.K."/>
        </authorList>
    </citation>
    <scope>NUCLEOTIDE SEQUENCE</scope>
    <source>
        <strain evidence="1">Irish</strain>
        <tissue evidence="1">Whole body</tissue>
    </source>
</reference>
<comment type="caution">
    <text evidence="1">The sequence shown here is derived from an EMBL/GenBank/DDBJ whole genome shotgun (WGS) entry which is preliminary data.</text>
</comment>
<dbReference type="GO" id="GO:0005759">
    <property type="term" value="C:mitochondrial matrix"/>
    <property type="evidence" value="ECO:0007669"/>
    <property type="project" value="TreeGrafter"/>
</dbReference>
<dbReference type="Proteomes" id="UP001168990">
    <property type="component" value="Unassembled WGS sequence"/>
</dbReference>
<dbReference type="AlphaFoldDB" id="A0AA39F013"/>
<evidence type="ECO:0000313" key="1">
    <source>
        <dbReference type="EMBL" id="KAK0159196.1"/>
    </source>
</evidence>
<dbReference type="GO" id="GO:0006099">
    <property type="term" value="P:tricarboxylic acid cycle"/>
    <property type="evidence" value="ECO:0007669"/>
    <property type="project" value="TreeGrafter"/>
</dbReference>
<keyword evidence="2" id="KW-1185">Reference proteome</keyword>
<dbReference type="GO" id="GO:0005975">
    <property type="term" value="P:carbohydrate metabolic process"/>
    <property type="evidence" value="ECO:0007669"/>
    <property type="project" value="TreeGrafter"/>
</dbReference>
<reference evidence="1" key="1">
    <citation type="journal article" date="2023" name="bioRxiv">
        <title>Scaffold-level genome assemblies of two parasitoid biocontrol wasps reveal the parthenogenesis mechanism and an associated novel virus.</title>
        <authorList>
            <person name="Inwood S."/>
            <person name="Skelly J."/>
            <person name="Guhlin J."/>
            <person name="Harrop T."/>
            <person name="Goldson S."/>
            <person name="Dearden P."/>
        </authorList>
    </citation>
    <scope>NUCLEOTIDE SEQUENCE</scope>
    <source>
        <strain evidence="1">Irish</strain>
        <tissue evidence="1">Whole body</tissue>
    </source>
</reference>
<evidence type="ECO:0008006" key="3">
    <source>
        <dbReference type="Google" id="ProtNLM"/>
    </source>
</evidence>
<sequence length="465" mass="52494">MIRKSLSEPSSSLNLKEVLTEKIPIYYDQLRNFRHEHGTTVVNKITVNDMYSGLSGMKTIIKETADTHPKFGVTYRGITMPGIVNLLPHRGHFPSPESIFWLLLTGDVPTESQTRSLIHDWASRRQRRNNWLSECQTILKALPQRLGTLEKLSIILMSLDSTDKHVKDSLRSKLLSHEQWEYTFEDGMDLLAVLPSFLGLLKSSGEFVVSSTSAEKDWVDLFMEYLENSLDNPKRKQNSLDDFLRIFIALNADDNGGIPSLHISQMLGSSQHEFGKAIAGLILASVNEPSSGTLVQCQNFQEKVQRLLGPNPQTNILKGLVRAFIEKSNDSLPGYEKSNYPNLGYHVLHMFANEIASQDPQVKLSMKITNVVDSIPQANEEHFVPEKNSIICPLFKYYGLNDMEFNQGLICMSRALGAVASIIWSRIINLPVENPQSCSTHHCIEIMKKTSKESQRDKVILIPKK</sequence>
<dbReference type="SUPFAM" id="SSF48256">
    <property type="entry name" value="Citrate synthase"/>
    <property type="match status" value="1"/>
</dbReference>
<dbReference type="Gene3D" id="1.10.580.10">
    <property type="entry name" value="Citrate Synthase, domain 1"/>
    <property type="match status" value="1"/>
</dbReference>
<accession>A0AA39F013</accession>
<dbReference type="Gene3D" id="1.10.230.10">
    <property type="entry name" value="Cytochrome P450-Terp, domain 2"/>
    <property type="match status" value="1"/>
</dbReference>
<dbReference type="InterPro" id="IPR016142">
    <property type="entry name" value="Citrate_synth-like_lrg_a-sub"/>
</dbReference>
<protein>
    <recommendedName>
        <fullName evidence="3">Citrate synthase</fullName>
    </recommendedName>
</protein>
<dbReference type="GO" id="GO:0046912">
    <property type="term" value="F:acyltransferase activity, acyl groups converted into alkyl on transfer"/>
    <property type="evidence" value="ECO:0007669"/>
    <property type="project" value="InterPro"/>
</dbReference>
<evidence type="ECO:0000313" key="2">
    <source>
        <dbReference type="Proteomes" id="UP001168990"/>
    </source>
</evidence>
<dbReference type="PANTHER" id="PTHR11739:SF8">
    <property type="entry name" value="CITRATE SYNTHASE, MITOCHONDRIAL"/>
    <property type="match status" value="1"/>
</dbReference>
<dbReference type="InterPro" id="IPR036969">
    <property type="entry name" value="Citrate_synthase_sf"/>
</dbReference>
<gene>
    <name evidence="1" type="ORF">PV328_010109</name>
</gene>
<proteinExistence type="predicted"/>
<dbReference type="EMBL" id="JAQQBS010001424">
    <property type="protein sequence ID" value="KAK0159196.1"/>
    <property type="molecule type" value="Genomic_DNA"/>
</dbReference>
<dbReference type="InterPro" id="IPR016143">
    <property type="entry name" value="Citrate_synth-like_sm_a-sub"/>
</dbReference>
<dbReference type="Pfam" id="PF00285">
    <property type="entry name" value="Citrate_synt"/>
    <property type="match status" value="1"/>
</dbReference>
<dbReference type="InterPro" id="IPR002020">
    <property type="entry name" value="Citrate_synthase"/>
</dbReference>
<organism evidence="1 2">
    <name type="scientific">Microctonus aethiopoides</name>
    <dbReference type="NCBI Taxonomy" id="144406"/>
    <lineage>
        <taxon>Eukaryota</taxon>
        <taxon>Metazoa</taxon>
        <taxon>Ecdysozoa</taxon>
        <taxon>Arthropoda</taxon>
        <taxon>Hexapoda</taxon>
        <taxon>Insecta</taxon>
        <taxon>Pterygota</taxon>
        <taxon>Neoptera</taxon>
        <taxon>Endopterygota</taxon>
        <taxon>Hymenoptera</taxon>
        <taxon>Apocrita</taxon>
        <taxon>Ichneumonoidea</taxon>
        <taxon>Braconidae</taxon>
        <taxon>Euphorinae</taxon>
        <taxon>Microctonus</taxon>
    </lineage>
</organism>
<dbReference type="PANTHER" id="PTHR11739">
    <property type="entry name" value="CITRATE SYNTHASE"/>
    <property type="match status" value="1"/>
</dbReference>